<evidence type="ECO:0000313" key="1">
    <source>
        <dbReference type="EMBL" id="GIQ80527.1"/>
    </source>
</evidence>
<keyword evidence="2" id="KW-1185">Reference proteome</keyword>
<dbReference type="Proteomes" id="UP000265618">
    <property type="component" value="Unassembled WGS sequence"/>
</dbReference>
<proteinExistence type="predicted"/>
<organism evidence="1 2">
    <name type="scientific">Kipferlia bialata</name>
    <dbReference type="NCBI Taxonomy" id="797122"/>
    <lineage>
        <taxon>Eukaryota</taxon>
        <taxon>Metamonada</taxon>
        <taxon>Carpediemonas-like organisms</taxon>
        <taxon>Kipferlia</taxon>
    </lineage>
</organism>
<sequence length="114" mass="12597">MYIKTVGHRISDKLGNVNKEWHNTRILVTTPNQLSRSLTSGAVSLGGLANGVVYVDVTSRDKATHSMLAQAGRTDLSVKKIWEGVKAVEHKPEIVARLGLEHWVTEKGARFCLF</sequence>
<dbReference type="AlphaFoldDB" id="A0A9K3CQG9"/>
<name>A0A9K3CQG9_9EUKA</name>
<comment type="caution">
    <text evidence="1">The sequence shown here is derived from an EMBL/GenBank/DDBJ whole genome shotgun (WGS) entry which is preliminary data.</text>
</comment>
<accession>A0A9K3CQG9</accession>
<protein>
    <submittedName>
        <fullName evidence="1">Uncharacterized protein</fullName>
    </submittedName>
</protein>
<reference evidence="1 2" key="1">
    <citation type="journal article" date="2018" name="PLoS ONE">
        <title>The draft genome of Kipferlia bialata reveals reductive genome evolution in fornicate parasites.</title>
        <authorList>
            <person name="Tanifuji G."/>
            <person name="Takabayashi S."/>
            <person name="Kume K."/>
            <person name="Takagi M."/>
            <person name="Nakayama T."/>
            <person name="Kamikawa R."/>
            <person name="Inagaki Y."/>
            <person name="Hashimoto T."/>
        </authorList>
    </citation>
    <scope>NUCLEOTIDE SEQUENCE [LARGE SCALE GENOMIC DNA]</scope>
    <source>
        <strain evidence="1">NY0173</strain>
    </source>
</reference>
<gene>
    <name evidence="1" type="ORF">KIPB_001339</name>
</gene>
<evidence type="ECO:0000313" key="2">
    <source>
        <dbReference type="Proteomes" id="UP000265618"/>
    </source>
</evidence>
<dbReference type="EMBL" id="BDIP01000188">
    <property type="protein sequence ID" value="GIQ80527.1"/>
    <property type="molecule type" value="Genomic_DNA"/>
</dbReference>